<accession>A0A0C9UA98</accession>
<dbReference type="HOGENOM" id="CLU_1497147_0_0_1"/>
<sequence>MTCMLYETLRLPGEIDILCPNSSWDEEELKFKLIEKNTISIYSHRVVPQVPRSWPYGTLMRKPIHEWAYHSKAPKESRHRENLPKDVKDIDDLLVVACLRKLCPREETCLPEAFVSQVDLHVIRYVARRFVSRPARTGLGLSVGAVDPSLLKIKGFSNSDNSELYLSMTEMVLNISLWLP</sequence>
<organism evidence="1 2">
    <name type="scientific">Sphaerobolus stellatus (strain SS14)</name>
    <dbReference type="NCBI Taxonomy" id="990650"/>
    <lineage>
        <taxon>Eukaryota</taxon>
        <taxon>Fungi</taxon>
        <taxon>Dikarya</taxon>
        <taxon>Basidiomycota</taxon>
        <taxon>Agaricomycotina</taxon>
        <taxon>Agaricomycetes</taxon>
        <taxon>Phallomycetidae</taxon>
        <taxon>Geastrales</taxon>
        <taxon>Sphaerobolaceae</taxon>
        <taxon>Sphaerobolus</taxon>
    </lineage>
</organism>
<evidence type="ECO:0000313" key="1">
    <source>
        <dbReference type="EMBL" id="KIJ31454.1"/>
    </source>
</evidence>
<dbReference type="AlphaFoldDB" id="A0A0C9UA98"/>
<gene>
    <name evidence="1" type="ORF">M422DRAFT_53381</name>
</gene>
<dbReference type="Proteomes" id="UP000054279">
    <property type="component" value="Unassembled WGS sequence"/>
</dbReference>
<dbReference type="EMBL" id="KN837242">
    <property type="protein sequence ID" value="KIJ31454.1"/>
    <property type="molecule type" value="Genomic_DNA"/>
</dbReference>
<protein>
    <submittedName>
        <fullName evidence="1">Uncharacterized protein</fullName>
    </submittedName>
</protein>
<evidence type="ECO:0000313" key="2">
    <source>
        <dbReference type="Proteomes" id="UP000054279"/>
    </source>
</evidence>
<keyword evidence="2" id="KW-1185">Reference proteome</keyword>
<proteinExistence type="predicted"/>
<reference evidence="1 2" key="1">
    <citation type="submission" date="2014-06" db="EMBL/GenBank/DDBJ databases">
        <title>Evolutionary Origins and Diversification of the Mycorrhizal Mutualists.</title>
        <authorList>
            <consortium name="DOE Joint Genome Institute"/>
            <consortium name="Mycorrhizal Genomics Consortium"/>
            <person name="Kohler A."/>
            <person name="Kuo A."/>
            <person name="Nagy L.G."/>
            <person name="Floudas D."/>
            <person name="Copeland A."/>
            <person name="Barry K.W."/>
            <person name="Cichocki N."/>
            <person name="Veneault-Fourrey C."/>
            <person name="LaButti K."/>
            <person name="Lindquist E.A."/>
            <person name="Lipzen A."/>
            <person name="Lundell T."/>
            <person name="Morin E."/>
            <person name="Murat C."/>
            <person name="Riley R."/>
            <person name="Ohm R."/>
            <person name="Sun H."/>
            <person name="Tunlid A."/>
            <person name="Henrissat B."/>
            <person name="Grigoriev I.V."/>
            <person name="Hibbett D.S."/>
            <person name="Martin F."/>
        </authorList>
    </citation>
    <scope>NUCLEOTIDE SEQUENCE [LARGE SCALE GENOMIC DNA]</scope>
    <source>
        <strain evidence="1 2">SS14</strain>
    </source>
</reference>
<name>A0A0C9UA98_SPHS4</name>